<keyword evidence="1" id="KW-0285">Flavoprotein</keyword>
<dbReference type="SUPFAM" id="SSF56425">
    <property type="entry name" value="Succinate dehydrogenase/fumarate reductase flavoprotein, catalytic domain"/>
    <property type="match status" value="1"/>
</dbReference>
<dbReference type="Pfam" id="PF00890">
    <property type="entry name" value="FAD_binding_2"/>
    <property type="match status" value="1"/>
</dbReference>
<dbReference type="NCBIfam" id="NF005331">
    <property type="entry name" value="PRK06854.1-2"/>
    <property type="match status" value="1"/>
</dbReference>
<dbReference type="GO" id="GO:0009061">
    <property type="term" value="P:anaerobic respiration"/>
    <property type="evidence" value="ECO:0007669"/>
    <property type="project" value="TreeGrafter"/>
</dbReference>
<keyword evidence="6" id="KW-1185">Reference proteome</keyword>
<dbReference type="AlphaFoldDB" id="C0GFX1"/>
<evidence type="ECO:0000256" key="1">
    <source>
        <dbReference type="ARBA" id="ARBA00022630"/>
    </source>
</evidence>
<evidence type="ECO:0000256" key="2">
    <source>
        <dbReference type="ARBA" id="ARBA00023002"/>
    </source>
</evidence>
<reference evidence="5 6" key="1">
    <citation type="submission" date="2009-02" db="EMBL/GenBank/DDBJ databases">
        <title>Sequencing of the draft genome and assembly of Dethiobacter alkaliphilus AHT 1.</title>
        <authorList>
            <consortium name="US DOE Joint Genome Institute (JGI-PGF)"/>
            <person name="Lucas S."/>
            <person name="Copeland A."/>
            <person name="Lapidus A."/>
            <person name="Glavina del Rio T."/>
            <person name="Dalin E."/>
            <person name="Tice H."/>
            <person name="Bruce D."/>
            <person name="Goodwin L."/>
            <person name="Pitluck S."/>
            <person name="Larimer F."/>
            <person name="Land M.L."/>
            <person name="Hauser L."/>
            <person name="Muyzer G."/>
        </authorList>
    </citation>
    <scope>NUCLEOTIDE SEQUENCE [LARGE SCALE GENOMIC DNA]</scope>
    <source>
        <strain evidence="5 6">AHT 1</strain>
    </source>
</reference>
<keyword evidence="2" id="KW-0560">Oxidoreductase</keyword>
<dbReference type="GO" id="GO:0000104">
    <property type="term" value="F:succinate dehydrogenase activity"/>
    <property type="evidence" value="ECO:0007669"/>
    <property type="project" value="TreeGrafter"/>
</dbReference>
<evidence type="ECO:0000259" key="3">
    <source>
        <dbReference type="Pfam" id="PF00890"/>
    </source>
</evidence>
<dbReference type="InterPro" id="IPR030664">
    <property type="entry name" value="SdhA/FrdA/AprA"/>
</dbReference>
<dbReference type="PIRSF" id="PIRSF000171">
    <property type="entry name" value="SDHA_APRA_LASPO"/>
    <property type="match status" value="1"/>
</dbReference>
<dbReference type="SUPFAM" id="SSF46977">
    <property type="entry name" value="Succinate dehydrogenase/fumarate reductase flavoprotein C-terminal domain"/>
    <property type="match status" value="1"/>
</dbReference>
<dbReference type="InterPro" id="IPR027477">
    <property type="entry name" value="Succ_DH/fumarate_Rdtase_cat_sf"/>
</dbReference>
<dbReference type="PANTHER" id="PTHR11632:SF51">
    <property type="entry name" value="SUCCINATE DEHYDROGENASE [UBIQUINONE] FLAVOPROTEIN SUBUNIT, MITOCHONDRIAL"/>
    <property type="match status" value="1"/>
</dbReference>
<protein>
    <submittedName>
        <fullName evidence="5">Fumarate reductase/succinate dehydrogenase flavoprotein domain protein</fullName>
    </submittedName>
</protein>
<dbReference type="InterPro" id="IPR036188">
    <property type="entry name" value="FAD/NAD-bd_sf"/>
</dbReference>
<gene>
    <name evidence="5" type="ORF">DealDRAFT_1380</name>
</gene>
<sequence length="559" mass="60743">MKKTDVLVIGGGAAGIYAAVTAREGNPELSVTVLEKAHVSRSGCLAAGINAINAYLNPGETAMSFLDYVKKENHGLVRDDLVLTMAQGLNSATDRLYDWGLPLLKDEAGRYLARGKRSVRANGERIKPIMAQALRASGAQVLNRVNAVNLFVKDGRVRGVFACSTREEKMYLVLAKAVICTTGGAAGIYKPNNPGAARHKMWYCPFNTGAGYAMGLRAGAEMTSFEMRFIALRTKDTISPTGTIAQGVRVPQVNALGEEYLHRYGARTTPERLAATLAENMAGRGPCYLDTARLDKEASSMLKDAYLNMSPSILLKWADEEAEPHDKPVEICGSEPYIVGGHGMAGFWVDAGRRTTLPGLYAAGDVAGGAPKKYVTGSMAEGELAALAALADLGEDLAPLSEREAREALEAEAEAVLLPLGQDSGFTPKALQKRLQKVMDEYAGGISTGYRVAEPSLMQARQKLRQLAEDVALLQAKNPRDLTAAHETADRVLIARVVVEHLLHRRESRWPCYQERLDYPERDDEKWLKFVNSRYDNAGDTVVVMERPYEGGAFDDSSD</sequence>
<dbReference type="GO" id="GO:0033765">
    <property type="term" value="F:steroid dehydrogenase activity, acting on the CH-CH group of donors"/>
    <property type="evidence" value="ECO:0007669"/>
    <property type="project" value="UniProtKB-ARBA"/>
</dbReference>
<evidence type="ECO:0000259" key="4">
    <source>
        <dbReference type="Pfam" id="PF02910"/>
    </source>
</evidence>
<dbReference type="InterPro" id="IPR037099">
    <property type="entry name" value="Fum_R/Succ_DH_flav-like_C_sf"/>
</dbReference>
<dbReference type="GO" id="GO:0009055">
    <property type="term" value="F:electron transfer activity"/>
    <property type="evidence" value="ECO:0007669"/>
    <property type="project" value="TreeGrafter"/>
</dbReference>
<evidence type="ECO:0000313" key="6">
    <source>
        <dbReference type="Proteomes" id="UP000006443"/>
    </source>
</evidence>
<dbReference type="InterPro" id="IPR015939">
    <property type="entry name" value="Fum_Rdtase/Succ_DH_flav-like_C"/>
</dbReference>
<evidence type="ECO:0000313" key="5">
    <source>
        <dbReference type="EMBL" id="EEG77660.1"/>
    </source>
</evidence>
<dbReference type="Gene3D" id="3.90.700.10">
    <property type="entry name" value="Succinate dehydrogenase/fumarate reductase flavoprotein, catalytic domain"/>
    <property type="match status" value="1"/>
</dbReference>
<dbReference type="PRINTS" id="PR00411">
    <property type="entry name" value="PNDRDTASEI"/>
</dbReference>
<dbReference type="Pfam" id="PF02910">
    <property type="entry name" value="Succ_DH_flav_C"/>
    <property type="match status" value="1"/>
</dbReference>
<comment type="caution">
    <text evidence="5">The sequence shown here is derived from an EMBL/GenBank/DDBJ whole genome shotgun (WGS) entry which is preliminary data.</text>
</comment>
<feature type="domain" description="Fumarate reductase/succinate dehydrogenase flavoprotein-like C-terminal" evidence="4">
    <location>
        <begin position="433"/>
        <end position="545"/>
    </location>
</feature>
<dbReference type="STRING" id="555088.DealDRAFT_1380"/>
<dbReference type="EMBL" id="ACJM01000006">
    <property type="protein sequence ID" value="EEG77660.1"/>
    <property type="molecule type" value="Genomic_DNA"/>
</dbReference>
<proteinExistence type="predicted"/>
<dbReference type="Gene3D" id="1.20.58.100">
    <property type="entry name" value="Fumarate reductase/succinate dehydrogenase flavoprotein-like, C-terminal domain"/>
    <property type="match status" value="1"/>
</dbReference>
<dbReference type="GO" id="GO:0050660">
    <property type="term" value="F:flavin adenine dinucleotide binding"/>
    <property type="evidence" value="ECO:0007669"/>
    <property type="project" value="TreeGrafter"/>
</dbReference>
<feature type="domain" description="FAD-dependent oxidoreductase 2 FAD-binding" evidence="3">
    <location>
        <begin position="5"/>
        <end position="369"/>
    </location>
</feature>
<dbReference type="Proteomes" id="UP000006443">
    <property type="component" value="Unassembled WGS sequence"/>
</dbReference>
<dbReference type="GO" id="GO:0005886">
    <property type="term" value="C:plasma membrane"/>
    <property type="evidence" value="ECO:0007669"/>
    <property type="project" value="TreeGrafter"/>
</dbReference>
<dbReference type="InterPro" id="IPR003953">
    <property type="entry name" value="FAD-dep_OxRdtase_2_FAD-bd"/>
</dbReference>
<dbReference type="Gene3D" id="3.50.50.60">
    <property type="entry name" value="FAD/NAD(P)-binding domain"/>
    <property type="match status" value="1"/>
</dbReference>
<accession>C0GFX1</accession>
<organism evidence="5 6">
    <name type="scientific">Dethiobacter alkaliphilus AHT 1</name>
    <dbReference type="NCBI Taxonomy" id="555088"/>
    <lineage>
        <taxon>Bacteria</taxon>
        <taxon>Bacillati</taxon>
        <taxon>Bacillota</taxon>
        <taxon>Dethiobacteria</taxon>
        <taxon>Dethiobacterales</taxon>
        <taxon>Dethiobacteraceae</taxon>
        <taxon>Dethiobacter</taxon>
    </lineage>
</organism>
<dbReference type="PRINTS" id="PR00368">
    <property type="entry name" value="FADPNR"/>
</dbReference>
<name>C0GFX1_DETAL</name>
<dbReference type="eggNOG" id="COG1053">
    <property type="taxonomic scope" value="Bacteria"/>
</dbReference>
<dbReference type="SUPFAM" id="SSF51905">
    <property type="entry name" value="FAD/NAD(P)-binding domain"/>
    <property type="match status" value="1"/>
</dbReference>
<dbReference type="PANTHER" id="PTHR11632">
    <property type="entry name" value="SUCCINATE DEHYDROGENASE 2 FLAVOPROTEIN SUBUNIT"/>
    <property type="match status" value="1"/>
</dbReference>